<evidence type="ECO:0000256" key="7">
    <source>
        <dbReference type="SAM" id="MobiDB-lite"/>
    </source>
</evidence>
<dbReference type="EMBL" id="BAAAWD010000015">
    <property type="protein sequence ID" value="GAA3026793.1"/>
    <property type="molecule type" value="Genomic_DNA"/>
</dbReference>
<evidence type="ECO:0000313" key="11">
    <source>
        <dbReference type="Proteomes" id="UP001499930"/>
    </source>
</evidence>
<evidence type="ECO:0000259" key="9">
    <source>
        <dbReference type="Pfam" id="PF00364"/>
    </source>
</evidence>
<evidence type="ECO:0000256" key="5">
    <source>
        <dbReference type="ARBA" id="ARBA00023315"/>
    </source>
</evidence>
<dbReference type="PROSITE" id="PS00189">
    <property type="entry name" value="LIPOYL"/>
    <property type="match status" value="1"/>
</dbReference>
<dbReference type="InterPro" id="IPR003016">
    <property type="entry name" value="2-oxoA_DH_lipoyl-BS"/>
</dbReference>
<dbReference type="InterPro" id="IPR023213">
    <property type="entry name" value="CAT-like_dom_sf"/>
</dbReference>
<dbReference type="Pfam" id="PF00198">
    <property type="entry name" value="2-oxoacid_dh"/>
    <property type="match status" value="1"/>
</dbReference>
<dbReference type="Pfam" id="PF00364">
    <property type="entry name" value="Biotin_lipoyl"/>
    <property type="match status" value="1"/>
</dbReference>
<comment type="caution">
    <text evidence="10">The sequence shown here is derived from an EMBL/GenBank/DDBJ whole genome shotgun (WGS) entry which is preliminary data.</text>
</comment>
<dbReference type="InterPro" id="IPR001078">
    <property type="entry name" value="2-oxoacid_DH_actylTfrase"/>
</dbReference>
<accession>A0ABP6L0P9</accession>
<comment type="cofactor">
    <cofactor evidence="1 6">
        <name>(R)-lipoate</name>
        <dbReference type="ChEBI" id="CHEBI:83088"/>
    </cofactor>
</comment>
<dbReference type="InterPro" id="IPR050743">
    <property type="entry name" value="2-oxoacid_DH_E2_comp"/>
</dbReference>
<protein>
    <recommendedName>
        <fullName evidence="6">Dihydrolipoamide acetyltransferase component of pyruvate dehydrogenase complex</fullName>
        <ecNumber evidence="6">2.3.1.-</ecNumber>
    </recommendedName>
</protein>
<keyword evidence="4 6" id="KW-0450">Lipoyl</keyword>
<evidence type="ECO:0000256" key="6">
    <source>
        <dbReference type="RuleBase" id="RU003423"/>
    </source>
</evidence>
<evidence type="ECO:0000256" key="2">
    <source>
        <dbReference type="ARBA" id="ARBA00007317"/>
    </source>
</evidence>
<evidence type="ECO:0000256" key="3">
    <source>
        <dbReference type="ARBA" id="ARBA00022679"/>
    </source>
</evidence>
<comment type="similarity">
    <text evidence="2 6">Belongs to the 2-oxoacid dehydrogenase family.</text>
</comment>
<dbReference type="PANTHER" id="PTHR43178">
    <property type="entry name" value="DIHYDROLIPOAMIDE ACETYLTRANSFERASE COMPONENT OF PYRUVATE DEHYDROGENASE COMPLEX"/>
    <property type="match status" value="1"/>
</dbReference>
<reference evidence="11" key="1">
    <citation type="journal article" date="2019" name="Int. J. Syst. Evol. Microbiol.">
        <title>The Global Catalogue of Microorganisms (GCM) 10K type strain sequencing project: providing services to taxonomists for standard genome sequencing and annotation.</title>
        <authorList>
            <consortium name="The Broad Institute Genomics Platform"/>
            <consortium name="The Broad Institute Genome Sequencing Center for Infectious Disease"/>
            <person name="Wu L."/>
            <person name="Ma J."/>
        </authorList>
    </citation>
    <scope>NUCLEOTIDE SEQUENCE [LARGE SCALE GENOMIC DNA]</scope>
    <source>
        <strain evidence="11">JCM 3106</strain>
    </source>
</reference>
<organism evidence="10 11">
    <name type="scientific">Streptosporangium longisporum</name>
    <dbReference type="NCBI Taxonomy" id="46187"/>
    <lineage>
        <taxon>Bacteria</taxon>
        <taxon>Bacillati</taxon>
        <taxon>Actinomycetota</taxon>
        <taxon>Actinomycetes</taxon>
        <taxon>Streptosporangiales</taxon>
        <taxon>Streptosporangiaceae</taxon>
        <taxon>Streptosporangium</taxon>
    </lineage>
</organism>
<feature type="domain" description="2-oxoacid dehydrogenase acyltransferase catalytic" evidence="8">
    <location>
        <begin position="252"/>
        <end position="466"/>
    </location>
</feature>
<dbReference type="SUPFAM" id="SSF51230">
    <property type="entry name" value="Single hybrid motif"/>
    <property type="match status" value="1"/>
</dbReference>
<dbReference type="PANTHER" id="PTHR43178:SF5">
    <property type="entry name" value="LIPOAMIDE ACYLTRANSFERASE COMPONENT OF BRANCHED-CHAIN ALPHA-KETO ACID DEHYDROGENASE COMPLEX, MITOCHONDRIAL"/>
    <property type="match status" value="1"/>
</dbReference>
<evidence type="ECO:0000259" key="8">
    <source>
        <dbReference type="Pfam" id="PF00198"/>
    </source>
</evidence>
<feature type="domain" description="Lipoyl-binding" evidence="9">
    <location>
        <begin position="3"/>
        <end position="73"/>
    </location>
</feature>
<dbReference type="SUPFAM" id="SSF52777">
    <property type="entry name" value="CoA-dependent acyltransferases"/>
    <property type="match status" value="1"/>
</dbReference>
<keyword evidence="5 6" id="KW-0012">Acyltransferase</keyword>
<keyword evidence="11" id="KW-1185">Reference proteome</keyword>
<feature type="region of interest" description="Disordered" evidence="7">
    <location>
        <begin position="164"/>
        <end position="255"/>
    </location>
</feature>
<proteinExistence type="inferred from homology"/>
<evidence type="ECO:0000256" key="1">
    <source>
        <dbReference type="ARBA" id="ARBA00001938"/>
    </source>
</evidence>
<feature type="region of interest" description="Disordered" evidence="7">
    <location>
        <begin position="82"/>
        <end position="130"/>
    </location>
</feature>
<dbReference type="InterPro" id="IPR000089">
    <property type="entry name" value="Biotin_lipoyl"/>
</dbReference>
<feature type="compositionally biased region" description="Low complexity" evidence="7">
    <location>
        <begin position="173"/>
        <end position="205"/>
    </location>
</feature>
<evidence type="ECO:0000313" key="10">
    <source>
        <dbReference type="EMBL" id="GAA3026793.1"/>
    </source>
</evidence>
<dbReference type="InterPro" id="IPR011053">
    <property type="entry name" value="Single_hybrid_motif"/>
</dbReference>
<keyword evidence="3 6" id="KW-0808">Transferase</keyword>
<evidence type="ECO:0000256" key="4">
    <source>
        <dbReference type="ARBA" id="ARBA00022823"/>
    </source>
</evidence>
<dbReference type="Proteomes" id="UP001499930">
    <property type="component" value="Unassembled WGS sequence"/>
</dbReference>
<dbReference type="EC" id="2.3.1.-" evidence="6"/>
<dbReference type="CDD" id="cd06849">
    <property type="entry name" value="lipoyl_domain"/>
    <property type="match status" value="1"/>
</dbReference>
<gene>
    <name evidence="10" type="ORF">GCM10017559_61040</name>
</gene>
<dbReference type="Gene3D" id="3.30.559.10">
    <property type="entry name" value="Chloramphenicol acetyltransferase-like domain"/>
    <property type="match status" value="1"/>
</dbReference>
<dbReference type="Gene3D" id="2.40.50.100">
    <property type="match status" value="1"/>
</dbReference>
<sequence>MTEIRVPKLNNNDATYVLVEWVAKDGQEVRTGEVLAELETSKAVEELTAEQDGTLRHLLAAGAECAPGQVIALLPADGTGPDADLGTGLGAGPEATPRADPGAGVTAGRPPSGPSSEQNGHAAPVADQGGLVITEPARRFMDESGISMERVRALGRKVIRRADLEPLVPSPSGPGTRTTPDAPDAPHTPGAAAGVTPPAGTGPYGDRARGGGADVDGTRTGGTEVRQTAEAGKSGEAEEIGQAGEAGLIEPSRAQRRTAEVVERSHREIPASFTEMRVDVTDALPFTRAETKRLRALIGMPELLVQATGRLLEDFPVFFATPLDGYRARRATTAEVGVTVDVGNGMYVPVVRDAGRRPLDEIARDLTRFRATALNGAFRERDLVGGNIMVTLHTDASVTTAVPIVFPGQICALSLTAPRPETVQARDGSFVTRRVISLGLSYDHRYVNGRDAAEFLGALRTSLEKPGPTTA</sequence>
<name>A0ABP6L0P9_9ACTN</name>
<dbReference type="RefSeq" id="WP_344901688.1">
    <property type="nucleotide sequence ID" value="NZ_BAAAWD010000015.1"/>
</dbReference>